<dbReference type="OrthoDB" id="10445414at2759"/>
<gene>
    <name evidence="1" type="ORF">BKCO1_6400010</name>
</gene>
<keyword evidence="2" id="KW-1185">Reference proteome</keyword>
<dbReference type="AlphaFoldDB" id="A0A1J9QQD2"/>
<dbReference type="EMBL" id="MNUE01000064">
    <property type="protein sequence ID" value="OJD30234.1"/>
    <property type="molecule type" value="Genomic_DNA"/>
</dbReference>
<accession>A0A1J9QQD2</accession>
<reference evidence="1 2" key="1">
    <citation type="submission" date="2016-10" db="EMBL/GenBank/DDBJ databases">
        <title>Proteomics and genomics reveal pathogen-plant mechanisms compatible with a hemibiotrophic lifestyle of Diplodia corticola.</title>
        <authorList>
            <person name="Fernandes I."/>
            <person name="De Jonge R."/>
            <person name="Van De Peer Y."/>
            <person name="Devreese B."/>
            <person name="Alves A."/>
            <person name="Esteves A.C."/>
        </authorList>
    </citation>
    <scope>NUCLEOTIDE SEQUENCE [LARGE SCALE GENOMIC DNA]</scope>
    <source>
        <strain evidence="1 2">CBS 112549</strain>
    </source>
</reference>
<sequence>MPSPSLSRNFFTATRFQCRCMVQPPQKMIRYPLPTCPMRGRRIRSADGMGSRVCEFRSKPEDVQYDDVPEFDPFLTPEHPFGGPDDPHYGPPMTARIWPILPWFTK</sequence>
<dbReference type="GeneID" id="31018422"/>
<evidence type="ECO:0000313" key="1">
    <source>
        <dbReference type="EMBL" id="OJD30234.1"/>
    </source>
</evidence>
<dbReference type="RefSeq" id="XP_020126494.1">
    <property type="nucleotide sequence ID" value="XM_020278161.1"/>
</dbReference>
<name>A0A1J9QQD2_9PEZI</name>
<evidence type="ECO:0000313" key="2">
    <source>
        <dbReference type="Proteomes" id="UP000183809"/>
    </source>
</evidence>
<dbReference type="Proteomes" id="UP000183809">
    <property type="component" value="Unassembled WGS sequence"/>
</dbReference>
<protein>
    <submittedName>
        <fullName evidence="1">Uncharacterized protein</fullName>
    </submittedName>
</protein>
<comment type="caution">
    <text evidence="1">The sequence shown here is derived from an EMBL/GenBank/DDBJ whole genome shotgun (WGS) entry which is preliminary data.</text>
</comment>
<organism evidence="1 2">
    <name type="scientific">Diplodia corticola</name>
    <dbReference type="NCBI Taxonomy" id="236234"/>
    <lineage>
        <taxon>Eukaryota</taxon>
        <taxon>Fungi</taxon>
        <taxon>Dikarya</taxon>
        <taxon>Ascomycota</taxon>
        <taxon>Pezizomycotina</taxon>
        <taxon>Dothideomycetes</taxon>
        <taxon>Dothideomycetes incertae sedis</taxon>
        <taxon>Botryosphaeriales</taxon>
        <taxon>Botryosphaeriaceae</taxon>
        <taxon>Diplodia</taxon>
    </lineage>
</organism>
<proteinExistence type="predicted"/>